<dbReference type="Gene3D" id="3.90.226.10">
    <property type="entry name" value="2-enoyl-CoA Hydratase, Chain A, domain 1"/>
    <property type="match status" value="1"/>
</dbReference>
<dbReference type="Gene3D" id="3.40.50.720">
    <property type="entry name" value="NAD(P)-binding Rossmann-like Domain"/>
    <property type="match status" value="1"/>
</dbReference>
<comment type="catalytic activity">
    <reaction evidence="2">
        <text>a (3E)-enoyl-CoA = a 4-saturated (2E)-enoyl-CoA</text>
        <dbReference type="Rhea" id="RHEA:45228"/>
        <dbReference type="ChEBI" id="CHEBI:58521"/>
        <dbReference type="ChEBI" id="CHEBI:85097"/>
        <dbReference type="EC" id="5.3.3.8"/>
    </reaction>
</comment>
<dbReference type="Gene3D" id="1.10.1040.50">
    <property type="match status" value="1"/>
</dbReference>
<evidence type="ECO:0000313" key="21">
    <source>
        <dbReference type="EMBL" id="GEU58538.1"/>
    </source>
</evidence>
<evidence type="ECO:0000256" key="8">
    <source>
        <dbReference type="ARBA" id="ARBA00023002"/>
    </source>
</evidence>
<evidence type="ECO:0000256" key="11">
    <source>
        <dbReference type="ARBA" id="ARBA00023140"/>
    </source>
</evidence>
<dbReference type="InterPro" id="IPR008927">
    <property type="entry name" value="6-PGluconate_DH-like_C_sf"/>
</dbReference>
<keyword evidence="8" id="KW-0560">Oxidoreductase</keyword>
<evidence type="ECO:0000256" key="4">
    <source>
        <dbReference type="ARBA" id="ARBA00005005"/>
    </source>
</evidence>
<dbReference type="Pfam" id="PF00725">
    <property type="entry name" value="3HCDH"/>
    <property type="match status" value="1"/>
</dbReference>
<evidence type="ECO:0000256" key="9">
    <source>
        <dbReference type="ARBA" id="ARBA00023027"/>
    </source>
</evidence>
<dbReference type="SUPFAM" id="SSF52096">
    <property type="entry name" value="ClpP/crotonase"/>
    <property type="match status" value="1"/>
</dbReference>
<feature type="domain" description="3-hydroxyacyl-CoA dehydrogenase NAD binding" evidence="20">
    <location>
        <begin position="303"/>
        <end position="481"/>
    </location>
</feature>
<reference evidence="21" key="1">
    <citation type="journal article" date="2019" name="Sci. Rep.">
        <title>Draft genome of Tanacetum cinerariifolium, the natural source of mosquito coil.</title>
        <authorList>
            <person name="Yamashiro T."/>
            <person name="Shiraishi A."/>
            <person name="Satake H."/>
            <person name="Nakayama K."/>
        </authorList>
    </citation>
    <scope>NUCLEOTIDE SEQUENCE</scope>
</reference>
<dbReference type="GO" id="GO:0004300">
    <property type="term" value="F:enoyl-CoA hydratase activity"/>
    <property type="evidence" value="ECO:0007669"/>
    <property type="project" value="UniProtKB-EC"/>
</dbReference>
<dbReference type="CDD" id="cd06558">
    <property type="entry name" value="crotonase-like"/>
    <property type="match status" value="1"/>
</dbReference>
<gene>
    <name evidence="21" type="ORF">Tci_030516</name>
</gene>
<proteinExistence type="inferred from homology"/>
<dbReference type="GO" id="GO:0005777">
    <property type="term" value="C:peroxisome"/>
    <property type="evidence" value="ECO:0007669"/>
    <property type="project" value="UniProtKB-SubCell"/>
</dbReference>
<evidence type="ECO:0000256" key="17">
    <source>
        <dbReference type="ARBA" id="ARBA00023717"/>
    </source>
</evidence>
<evidence type="ECO:0000256" key="7">
    <source>
        <dbReference type="ARBA" id="ARBA00022832"/>
    </source>
</evidence>
<dbReference type="InterPro" id="IPR006108">
    <property type="entry name" value="3HC_DH_C"/>
</dbReference>
<feature type="domain" description="3-hydroxyacyl-CoA dehydrogenase C-terminal" evidence="19">
    <location>
        <begin position="565"/>
        <end position="649"/>
    </location>
</feature>
<evidence type="ECO:0000256" key="18">
    <source>
        <dbReference type="RuleBase" id="RU003707"/>
    </source>
</evidence>
<protein>
    <submittedName>
        <fullName evidence="21">Peroxisomal fatty acid beta-oxidation multifunctional protein AIM1-like</fullName>
    </submittedName>
</protein>
<dbReference type="SUPFAM" id="SSF51735">
    <property type="entry name" value="NAD(P)-binding Rossmann-fold domains"/>
    <property type="match status" value="1"/>
</dbReference>
<evidence type="ECO:0000256" key="1">
    <source>
        <dbReference type="ARBA" id="ARBA00000452"/>
    </source>
</evidence>
<dbReference type="PROSITE" id="PS00166">
    <property type="entry name" value="ENOYL_COA_HYDRATASE"/>
    <property type="match status" value="1"/>
</dbReference>
<dbReference type="GO" id="GO:0070403">
    <property type="term" value="F:NAD+ binding"/>
    <property type="evidence" value="ECO:0007669"/>
    <property type="project" value="InterPro"/>
</dbReference>
<comment type="similarity">
    <text evidence="5">In the central section; belongs to the 3-hydroxyacyl-CoA dehydrogenase family.</text>
</comment>
<keyword evidence="7" id="KW-0276">Fatty acid metabolism</keyword>
<dbReference type="InterPro" id="IPR001753">
    <property type="entry name" value="Enoyl-CoA_hydra/iso"/>
</dbReference>
<comment type="pathway">
    <text evidence="4">Lipid metabolism; fatty acid beta-oxidation.</text>
</comment>
<keyword evidence="14" id="KW-0511">Multifunctional enzyme</keyword>
<dbReference type="GO" id="GO:0006635">
    <property type="term" value="P:fatty acid beta-oxidation"/>
    <property type="evidence" value="ECO:0007669"/>
    <property type="project" value="UniProtKB-UniPathway"/>
</dbReference>
<dbReference type="InterPro" id="IPR029045">
    <property type="entry name" value="ClpP/crotonase-like_dom_sf"/>
</dbReference>
<dbReference type="Pfam" id="PF02737">
    <property type="entry name" value="3HCDH_N"/>
    <property type="match status" value="1"/>
</dbReference>
<dbReference type="FunFam" id="3.40.50.720:FF:000009">
    <property type="entry name" value="Fatty oxidation complex, alpha subunit"/>
    <property type="match status" value="1"/>
</dbReference>
<evidence type="ECO:0000256" key="6">
    <source>
        <dbReference type="ARBA" id="ARBA00008750"/>
    </source>
</evidence>
<comment type="catalytic activity">
    <reaction evidence="15">
        <text>(3S)-3-hydroxybutanoyl-CoA = (3R)-3-hydroxybutanoyl-CoA</text>
        <dbReference type="Rhea" id="RHEA:21760"/>
        <dbReference type="ChEBI" id="CHEBI:57315"/>
        <dbReference type="ChEBI" id="CHEBI:57316"/>
        <dbReference type="EC" id="5.1.2.3"/>
    </reaction>
</comment>
<keyword evidence="11" id="KW-0576">Peroxisome</keyword>
<sequence length="666" mass="72217">MEVGTDGVALITISNPPVNALAVLILAGLKEKFAEAVRRDDVKAIVLTGKNGRFSGGFDINVFQKVHKTGDISVLPDVSVALVTNTLEDCKKPIVAAVQGLALGGGLEVAMGCHARIAAPKTQLGLPELSLGVMPGFGGTQRLPRLLGLSKAIDMMLTSKPILSEEGLKLGLVDAIVPPQDLLKVSRQWALDIAEARKPWIRSLHRTDKIGSLAEAREIIKNARQLVKRTAPNMPQHQACLDVIEEGIVHGGYAGVLKEVKVFNELVVSDTSKGLVHIFLAQRTISKVPKVTDVGLKPRAVKKVAVIGGGLMGSGIATALILGNLNVVLKEVNSEYLQKGIKTIEGNVRGLVARKRLGQAQAEKALSMVKGVLDYSEFRDVDMVIEAVIENVPLKQKIFSEIEKACPPHCILATNTSTIDLNLIGEKIKSQDRVVGAHFFSPAHVMPLLEIVRTEKTSAQAILDLMTVGKIIKKSPVVVGNSLVSPWDPSKFTNAFPDRTFRSPIVDLLIKSGRNGKNNGKGYYLYEKGSKPKPDPQVFPIIEEAKRQVNIMPGGKPMSITDKEIVEMILFPVVNEACRVIEEGVVVRASDLDVASVLGMSFPSYRGGIVFWGDLVGAKHIYESLKKWSEKYSNFYKPSRFLEERARNGVPLSAPLSTSANSRARM</sequence>
<dbReference type="PANTHER" id="PTHR23309">
    <property type="entry name" value="3-HYDROXYACYL-COA DEHYROGENASE"/>
    <property type="match status" value="1"/>
</dbReference>
<dbReference type="InterPro" id="IPR036291">
    <property type="entry name" value="NAD(P)-bd_dom_sf"/>
</dbReference>
<comment type="similarity">
    <text evidence="6">In the N-terminal section; belongs to the enoyl-CoA hydratase/isomerase family.</text>
</comment>
<dbReference type="AlphaFoldDB" id="A0A6L2L9W5"/>
<evidence type="ECO:0000256" key="2">
    <source>
        <dbReference type="ARBA" id="ARBA00000765"/>
    </source>
</evidence>
<comment type="catalytic activity">
    <reaction evidence="1">
        <text>a (3Z)-enoyl-CoA = a 4-saturated (2E)-enoyl-CoA</text>
        <dbReference type="Rhea" id="RHEA:45900"/>
        <dbReference type="ChEBI" id="CHEBI:85097"/>
        <dbReference type="ChEBI" id="CHEBI:85489"/>
        <dbReference type="EC" id="5.3.3.8"/>
    </reaction>
</comment>
<evidence type="ECO:0000256" key="13">
    <source>
        <dbReference type="ARBA" id="ARBA00023239"/>
    </source>
</evidence>
<name>A0A6L2L9W5_TANCI</name>
<evidence type="ECO:0000256" key="14">
    <source>
        <dbReference type="ARBA" id="ARBA00023268"/>
    </source>
</evidence>
<organism evidence="21">
    <name type="scientific">Tanacetum cinerariifolium</name>
    <name type="common">Dalmatian daisy</name>
    <name type="synonym">Chrysanthemum cinerariifolium</name>
    <dbReference type="NCBI Taxonomy" id="118510"/>
    <lineage>
        <taxon>Eukaryota</taxon>
        <taxon>Viridiplantae</taxon>
        <taxon>Streptophyta</taxon>
        <taxon>Embryophyta</taxon>
        <taxon>Tracheophyta</taxon>
        <taxon>Spermatophyta</taxon>
        <taxon>Magnoliopsida</taxon>
        <taxon>eudicotyledons</taxon>
        <taxon>Gunneridae</taxon>
        <taxon>Pentapetalae</taxon>
        <taxon>asterids</taxon>
        <taxon>campanulids</taxon>
        <taxon>Asterales</taxon>
        <taxon>Asteraceae</taxon>
        <taxon>Asteroideae</taxon>
        <taxon>Anthemideae</taxon>
        <taxon>Anthemidinae</taxon>
        <taxon>Tanacetum</taxon>
    </lineage>
</organism>
<accession>A0A6L2L9W5</accession>
<keyword evidence="13" id="KW-0456">Lyase</keyword>
<comment type="subcellular location">
    <subcellularLocation>
        <location evidence="3">Peroxisome</location>
    </subcellularLocation>
</comment>
<comment type="catalytic activity">
    <reaction evidence="16">
        <text>a (3S)-3-hydroxyacyl-CoA = a (2E)-enoyl-CoA + H2O</text>
        <dbReference type="Rhea" id="RHEA:16105"/>
        <dbReference type="ChEBI" id="CHEBI:15377"/>
        <dbReference type="ChEBI" id="CHEBI:57318"/>
        <dbReference type="ChEBI" id="CHEBI:58856"/>
        <dbReference type="EC" id="4.2.1.17"/>
    </reaction>
</comment>
<dbReference type="FunFam" id="1.10.1040.50:FF:000004">
    <property type="entry name" value="Peroxisomal fatty acid beta-oxidation multifunctional protein"/>
    <property type="match status" value="1"/>
</dbReference>
<dbReference type="InterPro" id="IPR006176">
    <property type="entry name" value="3-OHacyl-CoA_DH_NAD-bd"/>
</dbReference>
<keyword evidence="12" id="KW-0413">Isomerase</keyword>
<evidence type="ECO:0000259" key="19">
    <source>
        <dbReference type="Pfam" id="PF00725"/>
    </source>
</evidence>
<evidence type="ECO:0000256" key="12">
    <source>
        <dbReference type="ARBA" id="ARBA00023235"/>
    </source>
</evidence>
<dbReference type="Pfam" id="PF00378">
    <property type="entry name" value="ECH_1"/>
    <property type="match status" value="1"/>
</dbReference>
<dbReference type="PANTHER" id="PTHR23309:SF40">
    <property type="entry name" value="3-HYDROXYACYL-COA DEHYDROGENASE-RELATED"/>
    <property type="match status" value="1"/>
</dbReference>
<evidence type="ECO:0000256" key="3">
    <source>
        <dbReference type="ARBA" id="ARBA00004275"/>
    </source>
</evidence>
<dbReference type="GO" id="GO:0003857">
    <property type="term" value="F:(3S)-3-hydroxyacyl-CoA dehydrogenase (NAD+) activity"/>
    <property type="evidence" value="ECO:0007669"/>
    <property type="project" value="TreeGrafter"/>
</dbReference>
<dbReference type="EMBL" id="BKCJ010004020">
    <property type="protein sequence ID" value="GEU58538.1"/>
    <property type="molecule type" value="Genomic_DNA"/>
</dbReference>
<evidence type="ECO:0000259" key="20">
    <source>
        <dbReference type="Pfam" id="PF02737"/>
    </source>
</evidence>
<evidence type="ECO:0000256" key="16">
    <source>
        <dbReference type="ARBA" id="ARBA00023709"/>
    </source>
</evidence>
<dbReference type="GO" id="GO:0008692">
    <property type="term" value="F:3-hydroxybutyryl-CoA epimerase activity"/>
    <property type="evidence" value="ECO:0007669"/>
    <property type="project" value="UniProtKB-EC"/>
</dbReference>
<dbReference type="InterPro" id="IPR018376">
    <property type="entry name" value="Enoyl-CoA_hyd/isom_CS"/>
</dbReference>
<keyword evidence="10" id="KW-0443">Lipid metabolism</keyword>
<evidence type="ECO:0000256" key="10">
    <source>
        <dbReference type="ARBA" id="ARBA00023098"/>
    </source>
</evidence>
<evidence type="ECO:0000256" key="5">
    <source>
        <dbReference type="ARBA" id="ARBA00007005"/>
    </source>
</evidence>
<dbReference type="UniPathway" id="UPA00659"/>
<comment type="catalytic activity">
    <reaction evidence="17">
        <text>a 4-saturated-(3S)-3-hydroxyacyl-CoA = a (3E)-enoyl-CoA + H2O</text>
        <dbReference type="Rhea" id="RHEA:20724"/>
        <dbReference type="ChEBI" id="CHEBI:15377"/>
        <dbReference type="ChEBI" id="CHEBI:58521"/>
        <dbReference type="ChEBI" id="CHEBI:137480"/>
        <dbReference type="EC" id="4.2.1.17"/>
    </reaction>
</comment>
<dbReference type="SUPFAM" id="SSF48179">
    <property type="entry name" value="6-phosphogluconate dehydrogenase C-terminal domain-like"/>
    <property type="match status" value="2"/>
</dbReference>
<dbReference type="GO" id="GO:0004165">
    <property type="term" value="F:delta(3)-delta(2)-enoyl-CoA isomerase activity"/>
    <property type="evidence" value="ECO:0007669"/>
    <property type="project" value="UniProtKB-EC"/>
</dbReference>
<comment type="caution">
    <text evidence="21">The sequence shown here is derived from an EMBL/GenBank/DDBJ whole genome shotgun (WGS) entry which is preliminary data.</text>
</comment>
<keyword evidence="9" id="KW-0520">NAD</keyword>
<dbReference type="FunFam" id="3.90.226.10:FF:000025">
    <property type="entry name" value="Peroxisomal fatty acid beta-oxidation multifunctional protein"/>
    <property type="match status" value="1"/>
</dbReference>
<comment type="similarity">
    <text evidence="18">Belongs to the enoyl-CoA hydratase/isomerase family.</text>
</comment>
<evidence type="ECO:0000256" key="15">
    <source>
        <dbReference type="ARBA" id="ARBA00023701"/>
    </source>
</evidence>